<protein>
    <submittedName>
        <fullName evidence="1">Uncharacterized protein</fullName>
    </submittedName>
</protein>
<dbReference type="Proteomes" id="UP000015105">
    <property type="component" value="Chromosome 2D"/>
</dbReference>
<name>A0A453CSJ7_AEGTS</name>
<proteinExistence type="predicted"/>
<dbReference type="Gramene" id="AET2Gv20947000.6">
    <property type="protein sequence ID" value="AET2Gv20947000.6"/>
    <property type="gene ID" value="AET2Gv20947000"/>
</dbReference>
<accession>A0A453CSJ7</accession>
<reference evidence="2" key="1">
    <citation type="journal article" date="2014" name="Science">
        <title>Ancient hybridizations among the ancestral genomes of bread wheat.</title>
        <authorList>
            <consortium name="International Wheat Genome Sequencing Consortium,"/>
            <person name="Marcussen T."/>
            <person name="Sandve S.R."/>
            <person name="Heier L."/>
            <person name="Spannagl M."/>
            <person name="Pfeifer M."/>
            <person name="Jakobsen K.S."/>
            <person name="Wulff B.B."/>
            <person name="Steuernagel B."/>
            <person name="Mayer K.F."/>
            <person name="Olsen O.A."/>
        </authorList>
    </citation>
    <scope>NUCLEOTIDE SEQUENCE [LARGE SCALE GENOMIC DNA]</scope>
    <source>
        <strain evidence="2">cv. AL8/78</strain>
    </source>
</reference>
<evidence type="ECO:0000313" key="1">
    <source>
        <dbReference type="EnsemblPlants" id="AET2Gv20947000.6"/>
    </source>
</evidence>
<reference evidence="2" key="2">
    <citation type="journal article" date="2017" name="Nat. Plants">
        <title>The Aegilops tauschii genome reveals multiple impacts of transposons.</title>
        <authorList>
            <person name="Zhao G."/>
            <person name="Zou C."/>
            <person name="Li K."/>
            <person name="Wang K."/>
            <person name="Li T."/>
            <person name="Gao L."/>
            <person name="Zhang X."/>
            <person name="Wang H."/>
            <person name="Yang Z."/>
            <person name="Liu X."/>
            <person name="Jiang W."/>
            <person name="Mao L."/>
            <person name="Kong X."/>
            <person name="Jiao Y."/>
            <person name="Jia J."/>
        </authorList>
    </citation>
    <scope>NUCLEOTIDE SEQUENCE [LARGE SCALE GENOMIC DNA]</scope>
    <source>
        <strain evidence="2">cv. AL8/78</strain>
    </source>
</reference>
<reference evidence="1" key="4">
    <citation type="submission" date="2019-03" db="UniProtKB">
        <authorList>
            <consortium name="EnsemblPlants"/>
        </authorList>
    </citation>
    <scope>IDENTIFICATION</scope>
</reference>
<sequence length="140" mass="15293">MNSCAFTTNSVVKDYTELPSQIPLLNMDVVEDLHAQSSSSSSRSVPSNFANLMAMQEACLRALIDPDQELSCKLWRQSPEALKNHYALDVDMACSGGHVPNINAPGNSQVNSLLQLIKNPVNQSMRLINVKGHVPALRCT</sequence>
<dbReference type="AlphaFoldDB" id="A0A453CSJ7"/>
<reference evidence="1" key="5">
    <citation type="journal article" date="2021" name="G3 (Bethesda)">
        <title>Aegilops tauschii genome assembly Aet v5.0 features greater sequence contiguity and improved annotation.</title>
        <authorList>
            <person name="Wang L."/>
            <person name="Zhu T."/>
            <person name="Rodriguez J.C."/>
            <person name="Deal K.R."/>
            <person name="Dubcovsky J."/>
            <person name="McGuire P.E."/>
            <person name="Lux T."/>
            <person name="Spannagl M."/>
            <person name="Mayer K.F.X."/>
            <person name="Baldrich P."/>
            <person name="Meyers B.C."/>
            <person name="Huo N."/>
            <person name="Gu Y.Q."/>
            <person name="Zhou H."/>
            <person name="Devos K.M."/>
            <person name="Bennetzen J.L."/>
            <person name="Unver T."/>
            <person name="Budak H."/>
            <person name="Gulick P.J."/>
            <person name="Galiba G."/>
            <person name="Kalapos B."/>
            <person name="Nelson D.R."/>
            <person name="Li P."/>
            <person name="You F.M."/>
            <person name="Luo M.C."/>
            <person name="Dvorak J."/>
        </authorList>
    </citation>
    <scope>NUCLEOTIDE SEQUENCE [LARGE SCALE GENOMIC DNA]</scope>
    <source>
        <strain evidence="1">cv. AL8/78</strain>
    </source>
</reference>
<dbReference type="EnsemblPlants" id="AET2Gv20947000.6">
    <property type="protein sequence ID" value="AET2Gv20947000.6"/>
    <property type="gene ID" value="AET2Gv20947000"/>
</dbReference>
<evidence type="ECO:0000313" key="2">
    <source>
        <dbReference type="Proteomes" id="UP000015105"/>
    </source>
</evidence>
<organism evidence="1 2">
    <name type="scientific">Aegilops tauschii subsp. strangulata</name>
    <name type="common">Goatgrass</name>
    <dbReference type="NCBI Taxonomy" id="200361"/>
    <lineage>
        <taxon>Eukaryota</taxon>
        <taxon>Viridiplantae</taxon>
        <taxon>Streptophyta</taxon>
        <taxon>Embryophyta</taxon>
        <taxon>Tracheophyta</taxon>
        <taxon>Spermatophyta</taxon>
        <taxon>Magnoliopsida</taxon>
        <taxon>Liliopsida</taxon>
        <taxon>Poales</taxon>
        <taxon>Poaceae</taxon>
        <taxon>BOP clade</taxon>
        <taxon>Pooideae</taxon>
        <taxon>Triticodae</taxon>
        <taxon>Triticeae</taxon>
        <taxon>Triticinae</taxon>
        <taxon>Aegilops</taxon>
    </lineage>
</organism>
<keyword evidence="2" id="KW-1185">Reference proteome</keyword>
<reference evidence="1" key="3">
    <citation type="journal article" date="2017" name="Nature">
        <title>Genome sequence of the progenitor of the wheat D genome Aegilops tauschii.</title>
        <authorList>
            <person name="Luo M.C."/>
            <person name="Gu Y.Q."/>
            <person name="Puiu D."/>
            <person name="Wang H."/>
            <person name="Twardziok S.O."/>
            <person name="Deal K.R."/>
            <person name="Huo N."/>
            <person name="Zhu T."/>
            <person name="Wang L."/>
            <person name="Wang Y."/>
            <person name="McGuire P.E."/>
            <person name="Liu S."/>
            <person name="Long H."/>
            <person name="Ramasamy R.K."/>
            <person name="Rodriguez J.C."/>
            <person name="Van S.L."/>
            <person name="Yuan L."/>
            <person name="Wang Z."/>
            <person name="Xia Z."/>
            <person name="Xiao L."/>
            <person name="Anderson O.D."/>
            <person name="Ouyang S."/>
            <person name="Liang Y."/>
            <person name="Zimin A.V."/>
            <person name="Pertea G."/>
            <person name="Qi P."/>
            <person name="Bennetzen J.L."/>
            <person name="Dai X."/>
            <person name="Dawson M.W."/>
            <person name="Muller H.G."/>
            <person name="Kugler K."/>
            <person name="Rivarola-Duarte L."/>
            <person name="Spannagl M."/>
            <person name="Mayer K.F.X."/>
            <person name="Lu F.H."/>
            <person name="Bevan M.W."/>
            <person name="Leroy P."/>
            <person name="Li P."/>
            <person name="You F.M."/>
            <person name="Sun Q."/>
            <person name="Liu Z."/>
            <person name="Lyons E."/>
            <person name="Wicker T."/>
            <person name="Salzberg S.L."/>
            <person name="Devos K.M."/>
            <person name="Dvorak J."/>
        </authorList>
    </citation>
    <scope>NUCLEOTIDE SEQUENCE [LARGE SCALE GENOMIC DNA]</scope>
    <source>
        <strain evidence="1">cv. AL8/78</strain>
    </source>
</reference>